<evidence type="ECO:0000313" key="2">
    <source>
        <dbReference type="EMBL" id="QEK38414.1"/>
    </source>
</evidence>
<feature type="compositionally biased region" description="Polar residues" evidence="1">
    <location>
        <begin position="438"/>
        <end position="447"/>
    </location>
</feature>
<feature type="compositionally biased region" description="Low complexity" evidence="1">
    <location>
        <begin position="317"/>
        <end position="333"/>
    </location>
</feature>
<keyword evidence="3" id="KW-1185">Reference proteome</keyword>
<name>A0A5C0UH92_9PROT</name>
<feature type="region of interest" description="Disordered" evidence="1">
    <location>
        <begin position="309"/>
        <end position="363"/>
    </location>
</feature>
<feature type="compositionally biased region" description="Low complexity" evidence="1">
    <location>
        <begin position="451"/>
        <end position="460"/>
    </location>
</feature>
<dbReference type="AlphaFoldDB" id="A0A5C0UH92"/>
<proteinExistence type="predicted"/>
<sequence>MNNKILFSIFLTALHVNSITLTDLSDDDKHHVESQAFSAIIRSDISQLNSDEIMGFIIQNIKIKNEKFDVYVNRNECKYYKLNSNQLELFKDNKIKNSKEISADTLHSIKNSTEHCETKSHTVPKLISAYITELAHKQMNNQIKLSLLDSFKQVLDEEILSCIRNISNNIENVEYETKENNMGRYLTNSGFNHGALSSILKQYPAAHNIHRAVQHINTVSQFCCVQTLTELKILNNKLNNQILAGINNAHENCLKQYKDQMHFPSIEFLQNKPENNIYQPNRYEALYVLILNQMINTMNLPNINATLPLPPYPPHSPDQSSYTTTTGQSSSTQNITPESASIESQQPKTSNDTMKNNSALLPAPLPMQPMYALELIAKDSRYKEPNALAVSHREMQGVAQQNNENITSLNNPNERTYSPSIYMMNEIDPEYAEESDPYKNQFSTSQRSDYRAASAASRPSPTEAYLNTLYYKTESQTQYLNNLKPKAQTSYLDSIYKKA</sequence>
<dbReference type="Proteomes" id="UP000325004">
    <property type="component" value="Chromosome"/>
</dbReference>
<dbReference type="RefSeq" id="WP_148971530.1">
    <property type="nucleotide sequence ID" value="NZ_CP043316.1"/>
</dbReference>
<protein>
    <submittedName>
        <fullName evidence="2">Uncharacterized protein</fullName>
    </submittedName>
</protein>
<evidence type="ECO:0000256" key="1">
    <source>
        <dbReference type="SAM" id="MobiDB-lite"/>
    </source>
</evidence>
<reference evidence="2 3" key="1">
    <citation type="submission" date="2019-08" db="EMBL/GenBank/DDBJ databases">
        <title>Highly reduced genomes of protist endosymbionts show evolutionary convergence.</title>
        <authorList>
            <person name="George E."/>
            <person name="Husnik F."/>
            <person name="Tashyreva D."/>
            <person name="Prokopchuk G."/>
            <person name="Horak A."/>
            <person name="Kwong W.K."/>
            <person name="Lukes J."/>
            <person name="Keeling P.J."/>
        </authorList>
    </citation>
    <scope>NUCLEOTIDE SEQUENCE [LARGE SCALE GENOMIC DNA]</scope>
    <source>
        <strain evidence="2">1604LC</strain>
    </source>
</reference>
<dbReference type="KEGG" id="cpri:FZC34_00565"/>
<evidence type="ECO:0000313" key="3">
    <source>
        <dbReference type="Proteomes" id="UP000325004"/>
    </source>
</evidence>
<feature type="compositionally biased region" description="Polar residues" evidence="1">
    <location>
        <begin position="334"/>
        <end position="358"/>
    </location>
</feature>
<accession>A0A5C0UH92</accession>
<organism evidence="2 3">
    <name type="scientific">Candidatus Cytomitobacter primus</name>
    <dbReference type="NCBI Taxonomy" id="2066024"/>
    <lineage>
        <taxon>Bacteria</taxon>
        <taxon>Pseudomonadati</taxon>
        <taxon>Pseudomonadota</taxon>
        <taxon>Alphaproteobacteria</taxon>
        <taxon>Holosporales</taxon>
        <taxon>Holosporaceae</taxon>
        <taxon>Candidatus Cytomitobacter</taxon>
    </lineage>
</organism>
<feature type="region of interest" description="Disordered" evidence="1">
    <location>
        <begin position="433"/>
        <end position="460"/>
    </location>
</feature>
<dbReference type="EMBL" id="CP043316">
    <property type="protein sequence ID" value="QEK38414.1"/>
    <property type="molecule type" value="Genomic_DNA"/>
</dbReference>
<gene>
    <name evidence="2" type="ORF">FZC34_00565</name>
</gene>